<dbReference type="GO" id="GO:0006508">
    <property type="term" value="P:proteolysis"/>
    <property type="evidence" value="ECO:0007669"/>
    <property type="project" value="UniProtKB-KW"/>
</dbReference>
<accession>A0A9X1JYS2</accession>
<dbReference type="EMBL" id="JAHXDN010000003">
    <property type="protein sequence ID" value="MBW4708480.1"/>
    <property type="molecule type" value="Genomic_DNA"/>
</dbReference>
<dbReference type="AlphaFoldDB" id="A0A9X1JYS2"/>
<sequence>MTRRNSITMVLGWLPLAWALLAGPLHSELLPALDQRERLAWQAVGWVNATGIHGHASCSGTLIAPDLVVTAAHCAGGTNKFKGRRHFVAGWDKGGFIATSRSAEIFVHPEYERTKGNHKFKYDVAVIQLESPVPGSAVTPLRIADNAALRLGELAVLGYHRKSPNVLNGRFDCMTLSSGNEPVVILDCEVINGNSGGPVLARVTNEWVLVAVVAGRVGGETPLALAVPVDEWLLRHWRAALVRAEQRRPG</sequence>
<dbReference type="PROSITE" id="PS00134">
    <property type="entry name" value="TRYPSIN_HIS"/>
    <property type="match status" value="1"/>
</dbReference>
<keyword evidence="3" id="KW-0645">Protease</keyword>
<name>A0A9X1JYS2_9RHOB</name>
<evidence type="ECO:0000256" key="1">
    <source>
        <dbReference type="ARBA" id="ARBA00022729"/>
    </source>
</evidence>
<keyword evidence="3" id="KW-0378">Hydrolase</keyword>
<dbReference type="InterPro" id="IPR018114">
    <property type="entry name" value="TRYPSIN_HIS"/>
</dbReference>
<organism evidence="3 4">
    <name type="scientific">Roseobacter insulae</name>
    <dbReference type="NCBI Taxonomy" id="2859783"/>
    <lineage>
        <taxon>Bacteria</taxon>
        <taxon>Pseudomonadati</taxon>
        <taxon>Pseudomonadota</taxon>
        <taxon>Alphaproteobacteria</taxon>
        <taxon>Rhodobacterales</taxon>
        <taxon>Roseobacteraceae</taxon>
        <taxon>Roseobacter</taxon>
    </lineage>
</organism>
<dbReference type="Proteomes" id="UP001138661">
    <property type="component" value="Unassembled WGS sequence"/>
</dbReference>
<dbReference type="PANTHER" id="PTHR15462:SF8">
    <property type="entry name" value="SERINE PROTEASE"/>
    <property type="match status" value="1"/>
</dbReference>
<keyword evidence="4" id="KW-1185">Reference proteome</keyword>
<gene>
    <name evidence="3" type="ORF">KX928_11870</name>
</gene>
<comment type="caution">
    <text evidence="3">The sequence shown here is derived from an EMBL/GenBank/DDBJ whole genome shotgun (WGS) entry which is preliminary data.</text>
</comment>
<dbReference type="SMART" id="SM00020">
    <property type="entry name" value="Tryp_SPc"/>
    <property type="match status" value="1"/>
</dbReference>
<protein>
    <submittedName>
        <fullName evidence="3">Trypsin-like serine protease</fullName>
        <ecNumber evidence="3">3.4.21.-</ecNumber>
    </submittedName>
</protein>
<proteinExistence type="predicted"/>
<dbReference type="GO" id="GO:0004252">
    <property type="term" value="F:serine-type endopeptidase activity"/>
    <property type="evidence" value="ECO:0007669"/>
    <property type="project" value="InterPro"/>
</dbReference>
<dbReference type="EC" id="3.4.21.-" evidence="3"/>
<reference evidence="3" key="1">
    <citation type="submission" date="2021-07" db="EMBL/GenBank/DDBJ databases">
        <title>Roseobacter insulae sp. nov., isolated from a tidal flat.</title>
        <authorList>
            <person name="Park S."/>
            <person name="Yoon J.-H."/>
        </authorList>
    </citation>
    <scope>NUCLEOTIDE SEQUENCE</scope>
    <source>
        <strain evidence="3">YSTF-M11</strain>
    </source>
</reference>
<dbReference type="PROSITE" id="PS50240">
    <property type="entry name" value="TRYPSIN_DOM"/>
    <property type="match status" value="1"/>
</dbReference>
<evidence type="ECO:0000313" key="4">
    <source>
        <dbReference type="Proteomes" id="UP001138661"/>
    </source>
</evidence>
<dbReference type="RefSeq" id="WP_219502370.1">
    <property type="nucleotide sequence ID" value="NZ_JAHXDN010000003.1"/>
</dbReference>
<evidence type="ECO:0000259" key="2">
    <source>
        <dbReference type="PROSITE" id="PS50240"/>
    </source>
</evidence>
<feature type="domain" description="Peptidase S1" evidence="2">
    <location>
        <begin position="20"/>
        <end position="238"/>
    </location>
</feature>
<dbReference type="InterPro" id="IPR050966">
    <property type="entry name" value="Glutamyl_endopeptidase"/>
</dbReference>
<dbReference type="PANTHER" id="PTHR15462">
    <property type="entry name" value="SERINE PROTEASE"/>
    <property type="match status" value="1"/>
</dbReference>
<dbReference type="Pfam" id="PF00089">
    <property type="entry name" value="Trypsin"/>
    <property type="match status" value="1"/>
</dbReference>
<keyword evidence="1" id="KW-0732">Signal</keyword>
<dbReference type="InterPro" id="IPR001254">
    <property type="entry name" value="Trypsin_dom"/>
</dbReference>
<evidence type="ECO:0000313" key="3">
    <source>
        <dbReference type="EMBL" id="MBW4708480.1"/>
    </source>
</evidence>